<dbReference type="SMART" id="SM00271">
    <property type="entry name" value="DnaJ"/>
    <property type="match status" value="1"/>
</dbReference>
<dbReference type="EnsemblPlants" id="OB02G41750.1">
    <property type="protein sequence ID" value="OB02G41750.1"/>
    <property type="gene ID" value="OB02G41750"/>
</dbReference>
<protein>
    <recommendedName>
        <fullName evidence="2">J domain-containing protein</fullName>
    </recommendedName>
</protein>
<organism evidence="3">
    <name type="scientific">Oryza brachyantha</name>
    <name type="common">malo sina</name>
    <dbReference type="NCBI Taxonomy" id="4533"/>
    <lineage>
        <taxon>Eukaryota</taxon>
        <taxon>Viridiplantae</taxon>
        <taxon>Streptophyta</taxon>
        <taxon>Embryophyta</taxon>
        <taxon>Tracheophyta</taxon>
        <taxon>Spermatophyta</taxon>
        <taxon>Magnoliopsida</taxon>
        <taxon>Liliopsida</taxon>
        <taxon>Poales</taxon>
        <taxon>Poaceae</taxon>
        <taxon>BOP clade</taxon>
        <taxon>Oryzoideae</taxon>
        <taxon>Oryzeae</taxon>
        <taxon>Oryzinae</taxon>
        <taxon>Oryza</taxon>
    </lineage>
</organism>
<dbReference type="InterPro" id="IPR036869">
    <property type="entry name" value="J_dom_sf"/>
</dbReference>
<dbReference type="PANTHER" id="PTHR44743">
    <property type="entry name" value="PUTATIVE, EXPRESSED-RELATED"/>
    <property type="match status" value="1"/>
</dbReference>
<dbReference type="PRINTS" id="PR00625">
    <property type="entry name" value="JDOMAIN"/>
</dbReference>
<dbReference type="Proteomes" id="UP000006038">
    <property type="component" value="Unassembled WGS sequence"/>
</dbReference>
<evidence type="ECO:0000256" key="1">
    <source>
        <dbReference type="SAM" id="MobiDB-lite"/>
    </source>
</evidence>
<dbReference type="OrthoDB" id="10250354at2759"/>
<dbReference type="STRING" id="4533.J3LHQ8"/>
<name>J3LHQ8_ORYBR</name>
<dbReference type="Gene3D" id="1.10.287.110">
    <property type="entry name" value="DnaJ domain"/>
    <property type="match status" value="1"/>
</dbReference>
<dbReference type="SUPFAM" id="SSF46565">
    <property type="entry name" value="Chaperone J-domain"/>
    <property type="match status" value="1"/>
</dbReference>
<dbReference type="PANTHER" id="PTHR44743:SF5">
    <property type="entry name" value="CHAPERONE DNAJ-DOMAIN SUPERFAMILY PROTEIN"/>
    <property type="match status" value="1"/>
</dbReference>
<dbReference type="Gramene" id="OB02G41750.1">
    <property type="protein sequence ID" value="OB02G41750.1"/>
    <property type="gene ID" value="OB02G41750"/>
</dbReference>
<evidence type="ECO:0000259" key="2">
    <source>
        <dbReference type="PROSITE" id="PS50076"/>
    </source>
</evidence>
<evidence type="ECO:0000313" key="3">
    <source>
        <dbReference type="EnsemblPlants" id="OB02G41750.1"/>
    </source>
</evidence>
<dbReference type="InterPro" id="IPR001623">
    <property type="entry name" value="DnaJ_domain"/>
</dbReference>
<keyword evidence="4" id="KW-1185">Reference proteome</keyword>
<accession>J3LHQ8</accession>
<feature type="compositionally biased region" description="Low complexity" evidence="1">
    <location>
        <begin position="154"/>
        <end position="169"/>
    </location>
</feature>
<evidence type="ECO:0000313" key="4">
    <source>
        <dbReference type="Proteomes" id="UP000006038"/>
    </source>
</evidence>
<dbReference type="eggNOG" id="KOG0714">
    <property type="taxonomic scope" value="Eukaryota"/>
</dbReference>
<sequence length="269" mass="28851">MATGGGKCGDAVGEGGGSDLYSVLGLKKECSDADLKLAYRKLAMRWHPDKCSSSSSAEHMEEAKEKFQEIQGAYSVLSDSNKRFLYDVGVYDDDDNDDSLQGMGDFIGEMAQMMSQTRPTRQESFEELQQLFVDMFQADLDSGFCNGHSKGYRTQAQSQTRTPSTSPSTSPSPPPPVSTEAKSPSCNGINKRDSSAMDSGKPPRASEVGVGQSQSGFCFGRSDAKPGAGTRGGNTASSRRRNGRKQKVSSKHDVSSEDKMPGSQRHAAA</sequence>
<dbReference type="HOGENOM" id="CLU_017633_11_0_1"/>
<dbReference type="RefSeq" id="XP_006648013.1">
    <property type="nucleotide sequence ID" value="XM_006647950.3"/>
</dbReference>
<dbReference type="PROSITE" id="PS50076">
    <property type="entry name" value="DNAJ_2"/>
    <property type="match status" value="1"/>
</dbReference>
<dbReference type="Pfam" id="PF00226">
    <property type="entry name" value="DnaJ"/>
    <property type="match status" value="1"/>
</dbReference>
<feature type="compositionally biased region" description="Basic residues" evidence="1">
    <location>
        <begin position="238"/>
        <end position="249"/>
    </location>
</feature>
<dbReference type="OMA" id="AQFHSFC"/>
<dbReference type="AlphaFoldDB" id="J3LHQ8"/>
<dbReference type="GO" id="GO:0005783">
    <property type="term" value="C:endoplasmic reticulum"/>
    <property type="evidence" value="ECO:0007669"/>
    <property type="project" value="UniProtKB-ARBA"/>
</dbReference>
<dbReference type="KEGG" id="obr:102713050"/>
<dbReference type="GeneID" id="102713050"/>
<proteinExistence type="predicted"/>
<feature type="compositionally biased region" description="Basic and acidic residues" evidence="1">
    <location>
        <begin position="250"/>
        <end position="260"/>
    </location>
</feature>
<dbReference type="CDD" id="cd06257">
    <property type="entry name" value="DnaJ"/>
    <property type="match status" value="1"/>
</dbReference>
<feature type="domain" description="J" evidence="2">
    <location>
        <begin position="19"/>
        <end position="90"/>
    </location>
</feature>
<gene>
    <name evidence="3" type="primary">LOC102713050</name>
</gene>
<reference evidence="3" key="1">
    <citation type="submission" date="2013-04" db="UniProtKB">
        <authorList>
            <consortium name="EnsemblPlants"/>
        </authorList>
    </citation>
    <scope>IDENTIFICATION</scope>
</reference>
<feature type="region of interest" description="Disordered" evidence="1">
    <location>
        <begin position="147"/>
        <end position="269"/>
    </location>
</feature>